<evidence type="ECO:0000313" key="1">
    <source>
        <dbReference type="EMBL" id="WLJ26351.1"/>
    </source>
</evidence>
<name>A0AA49X3H2_9VIRU</name>
<organism evidence="1">
    <name type="scientific">Firmicutes phage HS19</name>
    <dbReference type="NCBI Taxonomy" id="3056397"/>
    <lineage>
        <taxon>Viruses</taxon>
    </lineage>
</organism>
<proteinExistence type="predicted"/>
<reference evidence="1" key="1">
    <citation type="submission" date="2023-04" db="EMBL/GenBank/DDBJ databases">
        <title>The human skin virome in hidradenitis suppurativa patients.</title>
        <authorList>
            <person name="Jansen D."/>
        </authorList>
    </citation>
    <scope>NUCLEOTIDE SEQUENCE</scope>
    <source>
        <strain evidence="1">VC4_HSPhageD</strain>
    </source>
</reference>
<dbReference type="EMBL" id="OQ890325">
    <property type="protein sequence ID" value="WLJ26351.1"/>
    <property type="molecule type" value="Genomic_DNA"/>
</dbReference>
<sequence length="98" mass="11712">MFPTMSIREIEDTRPRELEVLVEAHRKNIVDSMYLESFAAWQNRQVNLTRKNGRYVVTEFKDLFDYEQTLNDLKGNKSDKTERFNRKALSKIAELNNR</sequence>
<accession>A0AA49X3H2</accession>
<protein>
    <submittedName>
        <fullName evidence="1">Uncharacterized protein</fullName>
    </submittedName>
</protein>